<proteinExistence type="predicted"/>
<protein>
    <submittedName>
        <fullName evidence="2">Uncharacterized protein</fullName>
    </submittedName>
</protein>
<evidence type="ECO:0000256" key="1">
    <source>
        <dbReference type="SAM" id="MobiDB-lite"/>
    </source>
</evidence>
<sequence>MSDMILFGGASLQKEYQNCGKKVLSESERLRQKKDHEALAKSRRKQSWRTKVREERMDDRDLRHINPEKEMEILKKNPEKDVDVKGIVKKAKSKTNVIAREHGLAEPNNPEALTHDRLYCMICDRKLDSPYIGQHENSPFEEEEVRIMCCWCFGNMSDSDIKSQVGVTKATAEISLKVYNYEQASEADQTSW</sequence>
<gene>
    <name evidence="2" type="ORF">LCGC14_1823310</name>
</gene>
<feature type="non-terminal residue" evidence="2">
    <location>
        <position position="192"/>
    </location>
</feature>
<evidence type="ECO:0000313" key="2">
    <source>
        <dbReference type="EMBL" id="KKL98552.1"/>
    </source>
</evidence>
<name>A0A0F9JHS0_9ZZZZ</name>
<organism evidence="2">
    <name type="scientific">marine sediment metagenome</name>
    <dbReference type="NCBI Taxonomy" id="412755"/>
    <lineage>
        <taxon>unclassified sequences</taxon>
        <taxon>metagenomes</taxon>
        <taxon>ecological metagenomes</taxon>
    </lineage>
</organism>
<feature type="region of interest" description="Disordered" evidence="1">
    <location>
        <begin position="27"/>
        <end position="52"/>
    </location>
</feature>
<comment type="caution">
    <text evidence="2">The sequence shown here is derived from an EMBL/GenBank/DDBJ whole genome shotgun (WGS) entry which is preliminary data.</text>
</comment>
<reference evidence="2" key="1">
    <citation type="journal article" date="2015" name="Nature">
        <title>Complex archaea that bridge the gap between prokaryotes and eukaryotes.</title>
        <authorList>
            <person name="Spang A."/>
            <person name="Saw J.H."/>
            <person name="Jorgensen S.L."/>
            <person name="Zaremba-Niedzwiedzka K."/>
            <person name="Martijn J."/>
            <person name="Lind A.E."/>
            <person name="van Eijk R."/>
            <person name="Schleper C."/>
            <person name="Guy L."/>
            <person name="Ettema T.J."/>
        </authorList>
    </citation>
    <scope>NUCLEOTIDE SEQUENCE</scope>
</reference>
<feature type="compositionally biased region" description="Basic and acidic residues" evidence="1">
    <location>
        <begin position="27"/>
        <end position="40"/>
    </location>
</feature>
<accession>A0A0F9JHS0</accession>
<dbReference type="EMBL" id="LAZR01017890">
    <property type="protein sequence ID" value="KKL98552.1"/>
    <property type="molecule type" value="Genomic_DNA"/>
</dbReference>
<feature type="compositionally biased region" description="Basic residues" evidence="1">
    <location>
        <begin position="41"/>
        <end position="50"/>
    </location>
</feature>
<dbReference type="AlphaFoldDB" id="A0A0F9JHS0"/>